<reference evidence="2 3" key="1">
    <citation type="journal article" date="2013" name="Genome Announc.">
        <title>Draft Genome Sequence of a Hexachlorocyclohexane-Degrading Bacterium, Sphingobium baderi Strain LL03T.</title>
        <authorList>
            <person name="Kaur J."/>
            <person name="Verma H."/>
            <person name="Tripathi C."/>
            <person name="Khurana J.P."/>
            <person name="Lal R."/>
        </authorList>
    </citation>
    <scope>NUCLEOTIDE SEQUENCE [LARGE SCALE GENOMIC DNA]</scope>
    <source>
        <strain evidence="2 3">LL03</strain>
    </source>
</reference>
<comment type="caution">
    <text evidence="2">The sequence shown here is derived from an EMBL/GenBank/DDBJ whole genome shotgun (WGS) entry which is preliminary data.</text>
</comment>
<protein>
    <submittedName>
        <fullName evidence="2">Uncharacterized protein</fullName>
    </submittedName>
</protein>
<keyword evidence="3" id="KW-1185">Reference proteome</keyword>
<organism evidence="2 3">
    <name type="scientific">Sphingobium baderi LL03</name>
    <dbReference type="NCBI Taxonomy" id="1114964"/>
    <lineage>
        <taxon>Bacteria</taxon>
        <taxon>Pseudomonadati</taxon>
        <taxon>Pseudomonadota</taxon>
        <taxon>Alphaproteobacteria</taxon>
        <taxon>Sphingomonadales</taxon>
        <taxon>Sphingomonadaceae</taxon>
        <taxon>Sphingobium</taxon>
    </lineage>
</organism>
<dbReference type="AlphaFoldDB" id="T0HE43"/>
<proteinExistence type="predicted"/>
<sequence length="92" mass="10436">MRDAPEPFFKQDAQFPPRERRAQTNVDATDKGEVTAMSSIIPVTTARMLPCILLKARGRKEWGEEQAVLTMFRRVDGERDGAEGFTVPRRIS</sequence>
<dbReference type="RefSeq" id="WP_021246672.1">
    <property type="nucleotide sequence ID" value="NZ_KQ130471.1"/>
</dbReference>
<feature type="region of interest" description="Disordered" evidence="1">
    <location>
        <begin position="1"/>
        <end position="25"/>
    </location>
</feature>
<accession>T0HE43</accession>
<evidence type="ECO:0000256" key="1">
    <source>
        <dbReference type="SAM" id="MobiDB-lite"/>
    </source>
</evidence>
<gene>
    <name evidence="2" type="ORF">L485_20670</name>
</gene>
<evidence type="ECO:0000313" key="3">
    <source>
        <dbReference type="Proteomes" id="UP000015524"/>
    </source>
</evidence>
<evidence type="ECO:0000313" key="2">
    <source>
        <dbReference type="EMBL" id="EQA97674.1"/>
    </source>
</evidence>
<dbReference type="EMBL" id="ATIB01000086">
    <property type="protein sequence ID" value="EQA97674.1"/>
    <property type="molecule type" value="Genomic_DNA"/>
</dbReference>
<name>T0HE43_9SPHN</name>
<dbReference type="PATRIC" id="fig|1114964.3.peg.4057"/>
<dbReference type="Proteomes" id="UP000015524">
    <property type="component" value="Unassembled WGS sequence"/>
</dbReference>